<dbReference type="InterPro" id="IPR032694">
    <property type="entry name" value="CopC/D"/>
</dbReference>
<keyword evidence="2" id="KW-0479">Metal-binding</keyword>
<keyword evidence="4" id="KW-0186">Copper</keyword>
<feature type="chain" id="PRO_5046506905" evidence="7">
    <location>
        <begin position="22"/>
        <end position="192"/>
    </location>
</feature>
<dbReference type="PANTHER" id="PTHR34820:SF4">
    <property type="entry name" value="INNER MEMBRANE PROTEIN YEBZ"/>
    <property type="match status" value="1"/>
</dbReference>
<gene>
    <name evidence="9" type="ORF">OEV82_14740</name>
</gene>
<comment type="caution">
    <text evidence="9">The sequence shown here is derived from an EMBL/GenBank/DDBJ whole genome shotgun (WGS) entry which is preliminary data.</text>
</comment>
<evidence type="ECO:0000313" key="10">
    <source>
        <dbReference type="Proteomes" id="UP001208656"/>
    </source>
</evidence>
<keyword evidence="6" id="KW-0472">Membrane</keyword>
<evidence type="ECO:0000256" key="4">
    <source>
        <dbReference type="ARBA" id="ARBA00023008"/>
    </source>
</evidence>
<feature type="compositionally biased region" description="Basic and acidic residues" evidence="5">
    <location>
        <begin position="137"/>
        <end position="146"/>
    </location>
</feature>
<dbReference type="InterPro" id="IPR014756">
    <property type="entry name" value="Ig_E-set"/>
</dbReference>
<dbReference type="Proteomes" id="UP001208656">
    <property type="component" value="Unassembled WGS sequence"/>
</dbReference>
<evidence type="ECO:0000256" key="6">
    <source>
        <dbReference type="SAM" id="Phobius"/>
    </source>
</evidence>
<evidence type="ECO:0000256" key="2">
    <source>
        <dbReference type="ARBA" id="ARBA00022723"/>
    </source>
</evidence>
<feature type="signal peptide" evidence="7">
    <location>
        <begin position="1"/>
        <end position="21"/>
    </location>
</feature>
<dbReference type="PANTHER" id="PTHR34820">
    <property type="entry name" value="INNER MEMBRANE PROTEIN YEBZ"/>
    <property type="match status" value="1"/>
</dbReference>
<dbReference type="Pfam" id="PF04234">
    <property type="entry name" value="CopC"/>
    <property type="match status" value="1"/>
</dbReference>
<keyword evidence="6" id="KW-1133">Transmembrane helix</keyword>
<feature type="transmembrane region" description="Helical" evidence="6">
    <location>
        <begin position="169"/>
        <end position="188"/>
    </location>
</feature>
<proteinExistence type="predicted"/>
<protein>
    <submittedName>
        <fullName evidence="9">Copper resistance protein CopC</fullName>
    </submittedName>
</protein>
<dbReference type="Gene3D" id="2.60.40.1220">
    <property type="match status" value="1"/>
</dbReference>
<dbReference type="SUPFAM" id="SSF81296">
    <property type="entry name" value="E set domains"/>
    <property type="match status" value="1"/>
</dbReference>
<accession>A0ABT2WJ18</accession>
<name>A0ABT2WJ18_9BACI</name>
<evidence type="ECO:0000259" key="8">
    <source>
        <dbReference type="Pfam" id="PF04234"/>
    </source>
</evidence>
<sequence>MKKIIVLTLLFLFSFVPATFAHSHLEVSTPEDGEVITENIDSITLTFDGNVEQGSTIELFGPDGQTVPIEEIIVTDTEVIGKISNELENGNYRVVWSIISADGHQMEGEFSFEINVPETETPVDPNDQENPEVETEKDDKGNQNDEEKQEIDQNEDFSHQAEDEGSSNLIPIVIVMLILAIMIIFFALRRKK</sequence>
<feature type="domain" description="CopC" evidence="8">
    <location>
        <begin position="22"/>
        <end position="114"/>
    </location>
</feature>
<feature type="compositionally biased region" description="Acidic residues" evidence="5">
    <location>
        <begin position="126"/>
        <end position="136"/>
    </location>
</feature>
<dbReference type="InterPro" id="IPR007348">
    <property type="entry name" value="CopC_dom"/>
</dbReference>
<evidence type="ECO:0000256" key="3">
    <source>
        <dbReference type="ARBA" id="ARBA00022729"/>
    </source>
</evidence>
<dbReference type="InterPro" id="IPR014755">
    <property type="entry name" value="Cu-Rt/internalin_Ig-like"/>
</dbReference>
<keyword evidence="10" id="KW-1185">Reference proteome</keyword>
<keyword evidence="3 7" id="KW-0732">Signal</keyword>
<evidence type="ECO:0000256" key="1">
    <source>
        <dbReference type="ARBA" id="ARBA00004196"/>
    </source>
</evidence>
<evidence type="ECO:0000256" key="7">
    <source>
        <dbReference type="SAM" id="SignalP"/>
    </source>
</evidence>
<reference evidence="9 10" key="1">
    <citation type="submission" date="2022-10" db="EMBL/GenBank/DDBJ databases">
        <title>Description of Fervidibacillus gen. nov. in the family Fervidibacillaceae fam. nov. with two species, Fervidibacillus albus sp. nov., and Fervidibacillus halotolerans sp. nov., isolated from tidal flat sediments.</title>
        <authorList>
            <person name="Kwon K.K."/>
            <person name="Yang S.-H."/>
        </authorList>
    </citation>
    <scope>NUCLEOTIDE SEQUENCE [LARGE SCALE GENOMIC DNA]</scope>
    <source>
        <strain evidence="9 10">DSM 23332</strain>
    </source>
</reference>
<comment type="subcellular location">
    <subcellularLocation>
        <location evidence="1">Cell envelope</location>
    </subcellularLocation>
</comment>
<keyword evidence="6" id="KW-0812">Transmembrane</keyword>
<dbReference type="RefSeq" id="WP_173662183.1">
    <property type="nucleotide sequence ID" value="NZ_JAOUSE010000068.1"/>
</dbReference>
<evidence type="ECO:0000256" key="5">
    <source>
        <dbReference type="SAM" id="MobiDB-lite"/>
    </source>
</evidence>
<dbReference type="EMBL" id="JAOUSE010000068">
    <property type="protein sequence ID" value="MCU9595683.1"/>
    <property type="molecule type" value="Genomic_DNA"/>
</dbReference>
<organism evidence="9 10">
    <name type="scientific">Pallidibacillus thermolactis</name>
    <dbReference type="NCBI Taxonomy" id="251051"/>
    <lineage>
        <taxon>Bacteria</taxon>
        <taxon>Bacillati</taxon>
        <taxon>Bacillota</taxon>
        <taxon>Bacilli</taxon>
        <taxon>Bacillales</taxon>
        <taxon>Bacillaceae</taxon>
        <taxon>Pallidibacillus</taxon>
    </lineage>
</organism>
<evidence type="ECO:0000313" key="9">
    <source>
        <dbReference type="EMBL" id="MCU9595683.1"/>
    </source>
</evidence>
<feature type="region of interest" description="Disordered" evidence="5">
    <location>
        <begin position="118"/>
        <end position="163"/>
    </location>
</feature>